<evidence type="ECO:0000313" key="2">
    <source>
        <dbReference type="EMBL" id="CAE7641682.1"/>
    </source>
</evidence>
<gene>
    <name evidence="2" type="ORF">SNEC2469_LOCUS18125</name>
</gene>
<sequence length="92" mass="10396">ECSIDPINHPKKVVDDKDLEHCTSIPQVADLCLDRLKKTEVRFISTQRDQDAQLLRKNKNDLRRMTQSEARHTQLLELPAPASSSASLGSSR</sequence>
<keyword evidence="3" id="KW-1185">Reference proteome</keyword>
<feature type="region of interest" description="Disordered" evidence="1">
    <location>
        <begin position="71"/>
        <end position="92"/>
    </location>
</feature>
<accession>A0A812VW38</accession>
<dbReference type="Proteomes" id="UP000601435">
    <property type="component" value="Unassembled WGS sequence"/>
</dbReference>
<proteinExistence type="predicted"/>
<dbReference type="AlphaFoldDB" id="A0A812VW38"/>
<name>A0A812VW38_9DINO</name>
<feature type="compositionally biased region" description="Low complexity" evidence="1">
    <location>
        <begin position="75"/>
        <end position="92"/>
    </location>
</feature>
<dbReference type="EMBL" id="CAJNJA010030314">
    <property type="protein sequence ID" value="CAE7641682.1"/>
    <property type="molecule type" value="Genomic_DNA"/>
</dbReference>
<comment type="caution">
    <text evidence="2">The sequence shown here is derived from an EMBL/GenBank/DDBJ whole genome shotgun (WGS) entry which is preliminary data.</text>
</comment>
<feature type="non-terminal residue" evidence="2">
    <location>
        <position position="1"/>
    </location>
</feature>
<reference evidence="2" key="1">
    <citation type="submission" date="2021-02" db="EMBL/GenBank/DDBJ databases">
        <authorList>
            <person name="Dougan E. K."/>
            <person name="Rhodes N."/>
            <person name="Thang M."/>
            <person name="Chan C."/>
        </authorList>
    </citation>
    <scope>NUCLEOTIDE SEQUENCE</scope>
</reference>
<organism evidence="2 3">
    <name type="scientific">Symbiodinium necroappetens</name>
    <dbReference type="NCBI Taxonomy" id="1628268"/>
    <lineage>
        <taxon>Eukaryota</taxon>
        <taxon>Sar</taxon>
        <taxon>Alveolata</taxon>
        <taxon>Dinophyceae</taxon>
        <taxon>Suessiales</taxon>
        <taxon>Symbiodiniaceae</taxon>
        <taxon>Symbiodinium</taxon>
    </lineage>
</organism>
<dbReference type="OrthoDB" id="426741at2759"/>
<protein>
    <submittedName>
        <fullName evidence="2">Uncharacterized protein</fullName>
    </submittedName>
</protein>
<feature type="non-terminal residue" evidence="2">
    <location>
        <position position="92"/>
    </location>
</feature>
<evidence type="ECO:0000313" key="3">
    <source>
        <dbReference type="Proteomes" id="UP000601435"/>
    </source>
</evidence>
<evidence type="ECO:0000256" key="1">
    <source>
        <dbReference type="SAM" id="MobiDB-lite"/>
    </source>
</evidence>